<protein>
    <recommendedName>
        <fullName evidence="3">Serine aminopeptidase, S33</fullName>
    </recommendedName>
</protein>
<keyword evidence="2" id="KW-1185">Reference proteome</keyword>
<accession>A0ABW8IUF4</accession>
<reference evidence="1 2" key="1">
    <citation type="submission" date="2020-10" db="EMBL/GenBank/DDBJ databases">
        <title>Phylogeny of dyella-like bacteria.</title>
        <authorList>
            <person name="Fu J."/>
        </authorList>
    </citation>
    <scope>NUCLEOTIDE SEQUENCE [LARGE SCALE GENOMIC DNA]</scope>
    <source>
        <strain evidence="1 2">DHOB07</strain>
    </source>
</reference>
<evidence type="ECO:0000313" key="1">
    <source>
        <dbReference type="EMBL" id="MFK2873612.1"/>
    </source>
</evidence>
<comment type="caution">
    <text evidence="1">The sequence shown here is derived from an EMBL/GenBank/DDBJ whole genome shotgun (WGS) entry which is preliminary data.</text>
</comment>
<dbReference type="InterPro" id="IPR029058">
    <property type="entry name" value="AB_hydrolase_fold"/>
</dbReference>
<proteinExistence type="predicted"/>
<dbReference type="EMBL" id="JADIKG010000011">
    <property type="protein sequence ID" value="MFK2873612.1"/>
    <property type="molecule type" value="Genomic_DNA"/>
</dbReference>
<dbReference type="Gene3D" id="3.40.50.1820">
    <property type="entry name" value="alpha/beta hydrolase"/>
    <property type="match status" value="1"/>
</dbReference>
<evidence type="ECO:0008006" key="3">
    <source>
        <dbReference type="Google" id="ProtNLM"/>
    </source>
</evidence>
<dbReference type="RefSeq" id="WP_284396960.1">
    <property type="nucleotide sequence ID" value="NZ_BSNQ01000003.1"/>
</dbReference>
<name>A0ABW8IUF4_9GAMM</name>
<organism evidence="1 2">
    <name type="scientific">Dyella lipolytica</name>
    <dbReference type="NCBI Taxonomy" id="1867835"/>
    <lineage>
        <taxon>Bacteria</taxon>
        <taxon>Pseudomonadati</taxon>
        <taxon>Pseudomonadota</taxon>
        <taxon>Gammaproteobacteria</taxon>
        <taxon>Lysobacterales</taxon>
        <taxon>Rhodanobacteraceae</taxon>
        <taxon>Dyella</taxon>
    </lineage>
</organism>
<dbReference type="Proteomes" id="UP001620405">
    <property type="component" value="Unassembled WGS sequence"/>
</dbReference>
<evidence type="ECO:0000313" key="2">
    <source>
        <dbReference type="Proteomes" id="UP001620405"/>
    </source>
</evidence>
<gene>
    <name evidence="1" type="ORF">ISP13_08710</name>
</gene>
<dbReference type="SUPFAM" id="SSF53474">
    <property type="entry name" value="alpha/beta-Hydrolases"/>
    <property type="match status" value="1"/>
</dbReference>
<sequence>MSVMSVPQWLGPPGRRLFATWHGCNEPAGMTLVICPPLFHERVLGYRLFGLLAARLAAAGIACLRFDYYGTGDSAGDDLDFSLEGACTDIAIAVAAARAQSVGGGSVGLLAVRGGGWPAWSATVRDPSISHCWIWQPLTDGAEYLDALQRVDTAERTVRTNPPFCKAPSTSRDDGQLVGCACPESLRRELRDAQLPATNLLPGTSLGVLGRRNELDRATFATYRIELTESATQWADTLKVRATFLTKALTEPIDRLASVLLA</sequence>